<sequence length="382" mass="41390">MSELVTPSGTVHWVGAGLSSGGGLVPVHERADRLLLWNRRPERAEALLERLGLPGAAVRGYDRDALAAEISPGDVVVSMVPADLHTELLDACLERRAHFVCSSYVSEAMAARGPAAERSGLVVQTEAGLDPGIDHLLAHVLVGDAREALGDGPASVAFTSYCGGVPAEPNDFRYRFSWAPRGVLTALLTPARHIEEGEERTAERPWEATVPYELDGETFEALPNRDSVPFVAQYGFPSAWRIDTFIRGTLRLDGWLDAWSQVFAVLREGDGTRIDALAKDLAARYPATDADLDRVVLAVSLDARGPTGRWHGRCVLDVVGDRHESAMARCVSLPLACAITRLLDGATPPGLRRAAESARESREWLDLLGRYGLHHRTEVSAP</sequence>
<dbReference type="Pfam" id="PF16653">
    <property type="entry name" value="Sacchrp_dh_C"/>
    <property type="match status" value="1"/>
</dbReference>
<comment type="caution">
    <text evidence="4">The sequence shown here is derived from an EMBL/GenBank/DDBJ whole genome shotgun (WGS) entry which is preliminary data.</text>
</comment>
<evidence type="ECO:0000259" key="3">
    <source>
        <dbReference type="Pfam" id="PF16653"/>
    </source>
</evidence>
<evidence type="ECO:0000259" key="2">
    <source>
        <dbReference type="Pfam" id="PF03435"/>
    </source>
</evidence>
<dbReference type="Pfam" id="PF03435">
    <property type="entry name" value="Sacchrp_dh_NADP"/>
    <property type="match status" value="1"/>
</dbReference>
<dbReference type="InterPro" id="IPR032095">
    <property type="entry name" value="Sacchrp_dh-like_C"/>
</dbReference>
<dbReference type="Proteomes" id="UP001596380">
    <property type="component" value="Unassembled WGS sequence"/>
</dbReference>
<name>A0ABW2CF98_9ACTN</name>
<dbReference type="InterPro" id="IPR036291">
    <property type="entry name" value="NAD(P)-bd_dom_sf"/>
</dbReference>
<evidence type="ECO:0000313" key="4">
    <source>
        <dbReference type="EMBL" id="MFC6880369.1"/>
    </source>
</evidence>
<protein>
    <submittedName>
        <fullName evidence="4">Saccharopine dehydrogenase family protein</fullName>
        <ecNumber evidence="4">1.5.1.10</ecNumber>
    </submittedName>
</protein>
<gene>
    <name evidence="4" type="ORF">ACFQKB_11415</name>
</gene>
<dbReference type="EMBL" id="JBHSXS010000005">
    <property type="protein sequence ID" value="MFC6880369.1"/>
    <property type="molecule type" value="Genomic_DNA"/>
</dbReference>
<dbReference type="Gene3D" id="3.40.50.720">
    <property type="entry name" value="NAD(P)-binding Rossmann-like Domain"/>
    <property type="match status" value="1"/>
</dbReference>
<dbReference type="Gene3D" id="3.30.360.10">
    <property type="entry name" value="Dihydrodipicolinate Reductase, domain 2"/>
    <property type="match status" value="1"/>
</dbReference>
<evidence type="ECO:0000256" key="1">
    <source>
        <dbReference type="ARBA" id="ARBA00023002"/>
    </source>
</evidence>
<accession>A0ABW2CF98</accession>
<organism evidence="4 5">
    <name type="scientific">Actinomadura yumaensis</name>
    <dbReference type="NCBI Taxonomy" id="111807"/>
    <lineage>
        <taxon>Bacteria</taxon>
        <taxon>Bacillati</taxon>
        <taxon>Actinomycetota</taxon>
        <taxon>Actinomycetes</taxon>
        <taxon>Streptosporangiales</taxon>
        <taxon>Thermomonosporaceae</taxon>
        <taxon>Actinomadura</taxon>
    </lineage>
</organism>
<dbReference type="PANTHER" id="PTHR11133:SF23">
    <property type="entry name" value="SACCHAROPINE DEHYDROGENASE [NAD(+), L-LYSINE-FORMING]"/>
    <property type="match status" value="1"/>
</dbReference>
<feature type="domain" description="Saccharopine dehydrogenase-like C-terminal" evidence="3">
    <location>
        <begin position="128"/>
        <end position="372"/>
    </location>
</feature>
<dbReference type="InterPro" id="IPR051168">
    <property type="entry name" value="AASS"/>
</dbReference>
<dbReference type="GO" id="GO:0004755">
    <property type="term" value="F:saccharopine dehydrogenase (NADP+, L-glutamate-forming) activity"/>
    <property type="evidence" value="ECO:0007669"/>
    <property type="project" value="UniProtKB-EC"/>
</dbReference>
<dbReference type="SUPFAM" id="SSF55347">
    <property type="entry name" value="Glyceraldehyde-3-phosphate dehydrogenase-like, C-terminal domain"/>
    <property type="match status" value="1"/>
</dbReference>
<keyword evidence="5" id="KW-1185">Reference proteome</keyword>
<reference evidence="5" key="1">
    <citation type="journal article" date="2019" name="Int. J. Syst. Evol. Microbiol.">
        <title>The Global Catalogue of Microorganisms (GCM) 10K type strain sequencing project: providing services to taxonomists for standard genome sequencing and annotation.</title>
        <authorList>
            <consortium name="The Broad Institute Genomics Platform"/>
            <consortium name="The Broad Institute Genome Sequencing Center for Infectious Disease"/>
            <person name="Wu L."/>
            <person name="Ma J."/>
        </authorList>
    </citation>
    <scope>NUCLEOTIDE SEQUENCE [LARGE SCALE GENOMIC DNA]</scope>
    <source>
        <strain evidence="5">JCM 3369</strain>
    </source>
</reference>
<evidence type="ECO:0000313" key="5">
    <source>
        <dbReference type="Proteomes" id="UP001596380"/>
    </source>
</evidence>
<dbReference type="InterPro" id="IPR005097">
    <property type="entry name" value="Sacchrp_dh_NADP-bd"/>
</dbReference>
<dbReference type="EC" id="1.5.1.10" evidence="4"/>
<dbReference type="SUPFAM" id="SSF51735">
    <property type="entry name" value="NAD(P)-binding Rossmann-fold domains"/>
    <property type="match status" value="1"/>
</dbReference>
<dbReference type="RefSeq" id="WP_378063212.1">
    <property type="nucleotide sequence ID" value="NZ_JBHSXS010000005.1"/>
</dbReference>
<keyword evidence="1 4" id="KW-0560">Oxidoreductase</keyword>
<proteinExistence type="predicted"/>
<feature type="domain" description="Saccharopine dehydrogenase NADP binding" evidence="2">
    <location>
        <begin position="11"/>
        <end position="122"/>
    </location>
</feature>
<dbReference type="PANTHER" id="PTHR11133">
    <property type="entry name" value="SACCHAROPINE DEHYDROGENASE"/>
    <property type="match status" value="1"/>
</dbReference>